<dbReference type="AlphaFoldDB" id="A0A212L0X4"/>
<sequence>MDAMVPKSKGPGPKRKFGKIMLLIALVLPVLLCLGACAGGPSDFLTMAAPPQGDHRPPIRSLAERQELASSLEAEKRTGTTATSAGPSIGELEALRRRQDRQVRQLQAEVATDPNVAAANQCGEGAAIGSCP</sequence>
<organism evidence="2">
    <name type="scientific">uncultured Pleomorphomonas sp</name>
    <dbReference type="NCBI Taxonomy" id="442121"/>
    <lineage>
        <taxon>Bacteria</taxon>
        <taxon>Pseudomonadati</taxon>
        <taxon>Pseudomonadota</taxon>
        <taxon>Alphaproteobacteria</taxon>
        <taxon>Hyphomicrobiales</taxon>
        <taxon>Pleomorphomonadaceae</taxon>
        <taxon>Pleomorphomonas</taxon>
        <taxon>environmental samples</taxon>
    </lineage>
</organism>
<reference evidence="2" key="1">
    <citation type="submission" date="2016-08" db="EMBL/GenBank/DDBJ databases">
        <authorList>
            <person name="Seilhamer J.J."/>
        </authorList>
    </citation>
    <scope>NUCLEOTIDE SEQUENCE</scope>
    <source>
        <strain evidence="2">86</strain>
    </source>
</reference>
<dbReference type="EMBL" id="FMJD01000002">
    <property type="protein sequence ID" value="SCM71178.1"/>
    <property type="molecule type" value="Genomic_DNA"/>
</dbReference>
<proteinExistence type="predicted"/>
<protein>
    <submittedName>
        <fullName evidence="2">Uncharacterized protein</fullName>
    </submittedName>
</protein>
<feature type="compositionally biased region" description="Basic and acidic residues" evidence="1">
    <location>
        <begin position="66"/>
        <end position="78"/>
    </location>
</feature>
<name>A0A212L0X4_9HYPH</name>
<gene>
    <name evidence="2" type="ORF">KL86PLE_100044</name>
</gene>
<accession>A0A212L0X4</accession>
<evidence type="ECO:0000313" key="2">
    <source>
        <dbReference type="EMBL" id="SCM71178.1"/>
    </source>
</evidence>
<evidence type="ECO:0000256" key="1">
    <source>
        <dbReference type="SAM" id="MobiDB-lite"/>
    </source>
</evidence>
<feature type="region of interest" description="Disordered" evidence="1">
    <location>
        <begin position="66"/>
        <end position="92"/>
    </location>
</feature>